<dbReference type="PRINTS" id="PR00702">
    <property type="entry name" value="ACRIFLAVINRP"/>
</dbReference>
<gene>
    <name evidence="1" type="ORF">CCAX7_30980</name>
</gene>
<dbReference type="Proteomes" id="UP000287394">
    <property type="component" value="Chromosome"/>
</dbReference>
<dbReference type="Gene3D" id="3.30.70.1320">
    <property type="entry name" value="Multidrug efflux transporter AcrB pore domain like"/>
    <property type="match status" value="1"/>
</dbReference>
<dbReference type="KEGG" id="ccot:CCAX7_30980"/>
<dbReference type="Pfam" id="PF00873">
    <property type="entry name" value="ACR_tran"/>
    <property type="match status" value="1"/>
</dbReference>
<name>A0A402CSK2_9BACT</name>
<evidence type="ECO:0000313" key="1">
    <source>
        <dbReference type="EMBL" id="BDI31047.1"/>
    </source>
</evidence>
<dbReference type="Gene3D" id="3.30.70.1440">
    <property type="entry name" value="Multidrug efflux transporter AcrB pore domain"/>
    <property type="match status" value="1"/>
</dbReference>
<keyword evidence="2" id="KW-1185">Reference proteome</keyword>
<sequence>MRLRTNRQDAPSEAGANRGFNISAWSIQHPWVVISFYVAVVILALAAIFGGVMPRRMMPYVESPMVGIVTMMPGLSAQEMETYISKPIEERMTDIRGARYIRSTSQDGLSIVSLEFPYGTNMQKAVTDVQSLMNAVQADLPQTGANLKPSWVLPIDPLNIPILSVSVTGDADKGWTPMALRQFAENDGVRAIKQVGDVQSVEVYGGQKRQLRVEINRDKLAAYGFSIMDVRDAIDKNSVAKPAGVITAGPNESIIRMADLAQSAAAVAGYPLGSKNGQVVYLRDVASVKDDLREQRSGYHFVDGKRQTIEGVNNDSVEMAVIQNPASGSPPVVDAVRKQLDQLVQDHPGLHFRVAYDNSHFVNILFKNTIEELTVAILLCGLAVLFFIGNPRGTLISVITIPVSMAMAILLMVPFGFSLNSSTLIGLLISIGRLVDDSVIDIHAVERHLRLGKDPAAATVDGITEVRLAVAASTIMLVLALLPLVFCGGITQLMFVGLVYPIIFGLIASFLVSLTLTALLASRLLTADGAGEKRGWLHERLLAPSQRWLERGDARYERFVRLLLRNKFVVIAAALCTIVVGFGFYNFIGSEMMPLADVGQAYGVLEMEPGASYARTQAATAALEKIILKHPEIQKVSTEIGEEPGGTYFTGYAMNQINTATMMITLSDKDERARTVWQVIDDIQKEALRAIPNIRRLQIKEMGSDVMASSEAPVTVLVSGQDLNVLSKLAGQVAEIARRTPGASQVSTSWAVEKPSYTLNVDARLAAEIGLTPADVADQAYYAMGGALADEFYRLPNVRQDTINIRYQGDQRRSVYDLLQMPITGKDGVQVPLKTLATASPQLAPTIIEHDGLRRTVSVLAYYRKGGPPSMDLAMAIIGKASARLNFPPGYSMEMRGDMTQMMDSFARLLRGLEIAVLLIFLVLVAQFGGLLSPLQMVLSIPLELSGVFIGLWLAHQAFSSVSIMAIIVLTGMDITTAILMIDQIMRRRRDHPDMPRDAAIALASRDRLRPILMTSLITIVTMIPVALTPRTGMDAYQPLGTVIVAGLTVGTLLSLLVIPVMHALVDDLNVWAGRRGKSPALSAVDERRAI</sequence>
<dbReference type="AlphaFoldDB" id="A0A402CSK2"/>
<accession>A0A402CSK2</accession>
<dbReference type="EMBL" id="AP025739">
    <property type="protein sequence ID" value="BDI31047.1"/>
    <property type="molecule type" value="Genomic_DNA"/>
</dbReference>
<evidence type="ECO:0000313" key="2">
    <source>
        <dbReference type="Proteomes" id="UP000287394"/>
    </source>
</evidence>
<dbReference type="RefSeq" id="WP_165864029.1">
    <property type="nucleotide sequence ID" value="NZ_AP025739.1"/>
</dbReference>
<dbReference type="PANTHER" id="PTHR32063:SF0">
    <property type="entry name" value="SWARMING MOTILITY PROTEIN SWRC"/>
    <property type="match status" value="1"/>
</dbReference>
<dbReference type="SUPFAM" id="SSF82693">
    <property type="entry name" value="Multidrug efflux transporter AcrB pore domain, PN1, PN2, PC1 and PC2 subdomains"/>
    <property type="match status" value="3"/>
</dbReference>
<dbReference type="Gene3D" id="3.30.70.1430">
    <property type="entry name" value="Multidrug efflux transporter AcrB pore domain"/>
    <property type="match status" value="2"/>
</dbReference>
<dbReference type="GO" id="GO:0042910">
    <property type="term" value="F:xenobiotic transmembrane transporter activity"/>
    <property type="evidence" value="ECO:0007669"/>
    <property type="project" value="TreeGrafter"/>
</dbReference>
<dbReference type="SUPFAM" id="SSF82714">
    <property type="entry name" value="Multidrug efflux transporter AcrB TolC docking domain, DN and DC subdomains"/>
    <property type="match status" value="2"/>
</dbReference>
<proteinExistence type="predicted"/>
<dbReference type="PANTHER" id="PTHR32063">
    <property type="match status" value="1"/>
</dbReference>
<dbReference type="InterPro" id="IPR027463">
    <property type="entry name" value="AcrB_DN_DC_subdom"/>
</dbReference>
<organism evidence="1 2">
    <name type="scientific">Capsulimonas corticalis</name>
    <dbReference type="NCBI Taxonomy" id="2219043"/>
    <lineage>
        <taxon>Bacteria</taxon>
        <taxon>Bacillati</taxon>
        <taxon>Armatimonadota</taxon>
        <taxon>Armatimonadia</taxon>
        <taxon>Capsulimonadales</taxon>
        <taxon>Capsulimonadaceae</taxon>
        <taxon>Capsulimonas</taxon>
    </lineage>
</organism>
<dbReference type="GO" id="GO:0005886">
    <property type="term" value="C:plasma membrane"/>
    <property type="evidence" value="ECO:0007669"/>
    <property type="project" value="TreeGrafter"/>
</dbReference>
<dbReference type="Gene3D" id="3.30.2090.10">
    <property type="entry name" value="Multidrug efflux transporter AcrB TolC docking domain, DN and DC subdomains"/>
    <property type="match status" value="2"/>
</dbReference>
<reference evidence="1 2" key="1">
    <citation type="journal article" date="2019" name="Int. J. Syst. Evol. Microbiol.">
        <title>Capsulimonas corticalis gen. nov., sp. nov., an aerobic capsulated bacterium, of a novel bacterial order, Capsulimonadales ord. nov., of the class Armatimonadia of the phylum Armatimonadetes.</title>
        <authorList>
            <person name="Li J."/>
            <person name="Kudo C."/>
            <person name="Tonouchi A."/>
        </authorList>
    </citation>
    <scope>NUCLEOTIDE SEQUENCE [LARGE SCALE GENOMIC DNA]</scope>
    <source>
        <strain evidence="1 2">AX-7</strain>
    </source>
</reference>
<dbReference type="InterPro" id="IPR001036">
    <property type="entry name" value="Acrflvin-R"/>
</dbReference>
<protein>
    <submittedName>
        <fullName evidence="1">Multidrug ABC transporter</fullName>
    </submittedName>
</protein>
<dbReference type="Gene3D" id="1.20.1640.10">
    <property type="entry name" value="Multidrug efflux transporter AcrB transmembrane domain"/>
    <property type="match status" value="2"/>
</dbReference>
<dbReference type="SUPFAM" id="SSF82866">
    <property type="entry name" value="Multidrug efflux transporter AcrB transmembrane domain"/>
    <property type="match status" value="2"/>
</dbReference>